<organism evidence="2 3">
    <name type="scientific">Protopolystoma xenopodis</name>
    <dbReference type="NCBI Taxonomy" id="117903"/>
    <lineage>
        <taxon>Eukaryota</taxon>
        <taxon>Metazoa</taxon>
        <taxon>Spiralia</taxon>
        <taxon>Lophotrochozoa</taxon>
        <taxon>Platyhelminthes</taxon>
        <taxon>Monogenea</taxon>
        <taxon>Polyopisthocotylea</taxon>
        <taxon>Polystomatidea</taxon>
        <taxon>Polystomatidae</taxon>
        <taxon>Protopolystoma</taxon>
    </lineage>
</organism>
<keyword evidence="3" id="KW-1185">Reference proteome</keyword>
<proteinExistence type="predicted"/>
<evidence type="ECO:0000313" key="3">
    <source>
        <dbReference type="Proteomes" id="UP000784294"/>
    </source>
</evidence>
<name>A0A3S5CQ27_9PLAT</name>
<evidence type="ECO:0000313" key="2">
    <source>
        <dbReference type="EMBL" id="VEL38945.1"/>
    </source>
</evidence>
<dbReference type="EMBL" id="CAAALY010259567">
    <property type="protein sequence ID" value="VEL38945.1"/>
    <property type="molecule type" value="Genomic_DNA"/>
</dbReference>
<gene>
    <name evidence="2" type="ORF">PXEA_LOCUS32385</name>
</gene>
<dbReference type="AlphaFoldDB" id="A0A3S5CQ27"/>
<sequence length="94" mass="9622">MRESRITCSSGDWHVGIRVSAHASGRCRSCVGEGGGGGGALEGIGGEQLEGTKGLRWLGVGQLGRGESNCGEQEDTNVGYQNDNLTSPIEGAGM</sequence>
<feature type="compositionally biased region" description="Polar residues" evidence="1">
    <location>
        <begin position="76"/>
        <end position="87"/>
    </location>
</feature>
<protein>
    <submittedName>
        <fullName evidence="2">Uncharacterized protein</fullName>
    </submittedName>
</protein>
<feature type="region of interest" description="Disordered" evidence="1">
    <location>
        <begin position="66"/>
        <end position="94"/>
    </location>
</feature>
<evidence type="ECO:0000256" key="1">
    <source>
        <dbReference type="SAM" id="MobiDB-lite"/>
    </source>
</evidence>
<accession>A0A3S5CQ27</accession>
<reference evidence="2" key="1">
    <citation type="submission" date="2018-11" db="EMBL/GenBank/DDBJ databases">
        <authorList>
            <consortium name="Pathogen Informatics"/>
        </authorList>
    </citation>
    <scope>NUCLEOTIDE SEQUENCE</scope>
</reference>
<dbReference type="Proteomes" id="UP000784294">
    <property type="component" value="Unassembled WGS sequence"/>
</dbReference>
<comment type="caution">
    <text evidence="2">The sequence shown here is derived from an EMBL/GenBank/DDBJ whole genome shotgun (WGS) entry which is preliminary data.</text>
</comment>